<dbReference type="Pfam" id="PF00892">
    <property type="entry name" value="EamA"/>
    <property type="match status" value="1"/>
</dbReference>
<feature type="transmembrane region" description="Helical" evidence="1">
    <location>
        <begin position="32"/>
        <end position="53"/>
    </location>
</feature>
<dbReference type="STRING" id="1077947.SAMN05216227_101246"/>
<feature type="transmembrane region" description="Helical" evidence="1">
    <location>
        <begin position="117"/>
        <end position="134"/>
    </location>
</feature>
<dbReference type="AlphaFoldDB" id="A0A1H8FXD9"/>
<accession>A0A1H8FXD9</accession>
<name>A0A1H8FXD9_9RHOB</name>
<dbReference type="GO" id="GO:0016020">
    <property type="term" value="C:membrane"/>
    <property type="evidence" value="ECO:0007669"/>
    <property type="project" value="InterPro"/>
</dbReference>
<dbReference type="SUPFAM" id="SSF103481">
    <property type="entry name" value="Multidrug resistance efflux transporter EmrE"/>
    <property type="match status" value="2"/>
</dbReference>
<dbReference type="EMBL" id="FOCO01000012">
    <property type="protein sequence ID" value="SEN36362.1"/>
    <property type="molecule type" value="Genomic_DNA"/>
</dbReference>
<evidence type="ECO:0000259" key="2">
    <source>
        <dbReference type="Pfam" id="PF00892"/>
    </source>
</evidence>
<dbReference type="Proteomes" id="UP000183002">
    <property type="component" value="Unassembled WGS sequence"/>
</dbReference>
<sequence length="281" mass="28682">MRLFLWTGLAMLAFAGNSVLTRFGVGQLGMDAVVFAVIRLAAGAVMLAVLVMWRRGAWWPGWRGRAGGVFGLLVYLFGFSYAYVDLATGVGALILFGMVQVTMFGGAVLAREVVPMPRWAGALMAFGGLVWLVSPFGQAVALWPAVLMAAAGIGWGIYSLAGRGARDPVLATAANFCLALPIAGLALLLQVDAAGMNTLGVTVALVSGAVTSGLGYALWYAVVPQLGAARAGVAQLSVPILAAVAGAVWLGEALDLQFAIAAGVVLGGVALASFGGIRRGG</sequence>
<reference evidence="3 4" key="1">
    <citation type="submission" date="2016-10" db="EMBL/GenBank/DDBJ databases">
        <authorList>
            <person name="de Groot N.N."/>
        </authorList>
    </citation>
    <scope>NUCLEOTIDE SEQUENCE [LARGE SCALE GENOMIC DNA]</scope>
    <source>
        <strain evidence="3 4">CGMCC 1.10836</strain>
    </source>
</reference>
<feature type="transmembrane region" description="Helical" evidence="1">
    <location>
        <begin position="201"/>
        <end position="221"/>
    </location>
</feature>
<dbReference type="InterPro" id="IPR000620">
    <property type="entry name" value="EamA_dom"/>
</dbReference>
<dbReference type="InterPro" id="IPR037185">
    <property type="entry name" value="EmrE-like"/>
</dbReference>
<evidence type="ECO:0000313" key="3">
    <source>
        <dbReference type="EMBL" id="SEN36362.1"/>
    </source>
</evidence>
<proteinExistence type="predicted"/>
<protein>
    <submittedName>
        <fullName evidence="3">EamA-like transporter family protein</fullName>
    </submittedName>
</protein>
<evidence type="ECO:0000313" key="4">
    <source>
        <dbReference type="Proteomes" id="UP000183002"/>
    </source>
</evidence>
<feature type="transmembrane region" description="Helical" evidence="1">
    <location>
        <begin position="90"/>
        <end position="110"/>
    </location>
</feature>
<keyword evidence="1" id="KW-1133">Transmembrane helix</keyword>
<feature type="transmembrane region" description="Helical" evidence="1">
    <location>
        <begin position="140"/>
        <end position="161"/>
    </location>
</feature>
<gene>
    <name evidence="3" type="ORF">SAMN05216227_101246</name>
</gene>
<keyword evidence="1" id="KW-0472">Membrane</keyword>
<feature type="transmembrane region" description="Helical" evidence="1">
    <location>
        <begin position="168"/>
        <end position="189"/>
    </location>
</feature>
<feature type="transmembrane region" description="Helical" evidence="1">
    <location>
        <begin position="233"/>
        <end position="250"/>
    </location>
</feature>
<keyword evidence="1" id="KW-0812">Transmembrane</keyword>
<dbReference type="OrthoDB" id="321830at2"/>
<organism evidence="3 4">
    <name type="scientific">Pseudorhodobacter antarcticus</name>
    <dbReference type="NCBI Taxonomy" id="1077947"/>
    <lineage>
        <taxon>Bacteria</taxon>
        <taxon>Pseudomonadati</taxon>
        <taxon>Pseudomonadota</taxon>
        <taxon>Alphaproteobacteria</taxon>
        <taxon>Rhodobacterales</taxon>
        <taxon>Paracoccaceae</taxon>
        <taxon>Pseudorhodobacter</taxon>
    </lineage>
</organism>
<evidence type="ECO:0000256" key="1">
    <source>
        <dbReference type="SAM" id="Phobius"/>
    </source>
</evidence>
<keyword evidence="4" id="KW-1185">Reference proteome</keyword>
<feature type="domain" description="EamA" evidence="2">
    <location>
        <begin position="143"/>
        <end position="273"/>
    </location>
</feature>
<feature type="transmembrane region" description="Helical" evidence="1">
    <location>
        <begin position="256"/>
        <end position="277"/>
    </location>
</feature>
<feature type="transmembrane region" description="Helical" evidence="1">
    <location>
        <begin position="65"/>
        <end position="84"/>
    </location>
</feature>
<dbReference type="RefSeq" id="WP_050518692.1">
    <property type="nucleotide sequence ID" value="NZ_FOCO01000012.1"/>
</dbReference>